<accession>A0A9Q9SES7</accession>
<organism evidence="1 2">
    <name type="scientific">Burkholderia arboris</name>
    <dbReference type="NCBI Taxonomy" id="488730"/>
    <lineage>
        <taxon>Bacteria</taxon>
        <taxon>Pseudomonadati</taxon>
        <taxon>Pseudomonadota</taxon>
        <taxon>Betaproteobacteria</taxon>
        <taxon>Burkholderiales</taxon>
        <taxon>Burkholderiaceae</taxon>
        <taxon>Burkholderia</taxon>
        <taxon>Burkholderia cepacia complex</taxon>
    </lineage>
</organism>
<protein>
    <submittedName>
        <fullName evidence="1">Uncharacterized protein</fullName>
    </submittedName>
</protein>
<proteinExistence type="predicted"/>
<gene>
    <name evidence="1" type="ORF">BAR24066_00848</name>
</gene>
<name>A0A9Q9SES7_9BURK</name>
<dbReference type="Proteomes" id="UP000494172">
    <property type="component" value="Unassembled WGS sequence"/>
</dbReference>
<reference evidence="1 2" key="1">
    <citation type="submission" date="2019-09" db="EMBL/GenBank/DDBJ databases">
        <authorList>
            <person name="Depoorter E."/>
        </authorList>
    </citation>
    <scope>NUCLEOTIDE SEQUENCE [LARGE SCALE GENOMIC DNA]</scope>
    <source>
        <strain evidence="1">LMG 24066</strain>
    </source>
</reference>
<dbReference type="AlphaFoldDB" id="A0A9Q9SES7"/>
<comment type="caution">
    <text evidence="1">The sequence shown here is derived from an EMBL/GenBank/DDBJ whole genome shotgun (WGS) entry which is preliminary data.</text>
</comment>
<evidence type="ECO:0000313" key="2">
    <source>
        <dbReference type="Proteomes" id="UP000494172"/>
    </source>
</evidence>
<evidence type="ECO:0000313" key="1">
    <source>
        <dbReference type="EMBL" id="VWB21417.1"/>
    </source>
</evidence>
<dbReference type="EMBL" id="CABVPX010000002">
    <property type="protein sequence ID" value="VWB21417.1"/>
    <property type="molecule type" value="Genomic_DNA"/>
</dbReference>
<sequence length="40" mass="4137">MPIAKAGNEAKASFIVTTAMARPRQLTTISAPSTLASHVP</sequence>